<protein>
    <submittedName>
        <fullName evidence="1">Type II secretion system GspH family protein</fullName>
    </submittedName>
</protein>
<name>A0ACD4C416_9BACI</name>
<reference evidence="1" key="1">
    <citation type="submission" date="2022-09" db="EMBL/GenBank/DDBJ databases">
        <title>Complete genome sequence of Rossellomorea vietnamensis strain RL-WG62, a newly isolated PGPR with the potential for plant salinity stress alleviation.</title>
        <authorList>
            <person name="Ren L."/>
            <person name="Wang G."/>
            <person name="Hu H."/>
        </authorList>
    </citation>
    <scope>NUCLEOTIDE SEQUENCE</scope>
    <source>
        <strain evidence="1">RL-WG62</strain>
    </source>
</reference>
<sequence length="141" mass="16261">MIHNERGMTLVEVLATITILSIVGVVIWNIFFQGMNYTKKAVSQNRIHQEANIINMKLTRIHQNINDYSIESSDCEIKVIYNGKDKGKQPERFHDDRMCFAVEQKKKINGSNYISLTVLDKFHSDNTIVLETVLYRLGGKE</sequence>
<organism evidence="1 2">
    <name type="scientific">Rossellomorea vietnamensis</name>
    <dbReference type="NCBI Taxonomy" id="218284"/>
    <lineage>
        <taxon>Bacteria</taxon>
        <taxon>Bacillati</taxon>
        <taxon>Bacillota</taxon>
        <taxon>Bacilli</taxon>
        <taxon>Bacillales</taxon>
        <taxon>Bacillaceae</taxon>
        <taxon>Rossellomorea</taxon>
    </lineage>
</organism>
<dbReference type="EMBL" id="CP104558">
    <property type="protein sequence ID" value="UXH43355.1"/>
    <property type="molecule type" value="Genomic_DNA"/>
</dbReference>
<accession>A0ACD4C416</accession>
<evidence type="ECO:0000313" key="1">
    <source>
        <dbReference type="EMBL" id="UXH43355.1"/>
    </source>
</evidence>
<keyword evidence="2" id="KW-1185">Reference proteome</keyword>
<gene>
    <name evidence="1" type="ORF">N5C46_17040</name>
</gene>
<evidence type="ECO:0000313" key="2">
    <source>
        <dbReference type="Proteomes" id="UP001064027"/>
    </source>
</evidence>
<dbReference type="Proteomes" id="UP001064027">
    <property type="component" value="Chromosome"/>
</dbReference>
<proteinExistence type="predicted"/>